<keyword evidence="3" id="KW-0238">DNA-binding</keyword>
<evidence type="ECO:0000259" key="5">
    <source>
        <dbReference type="PROSITE" id="PS50932"/>
    </source>
</evidence>
<dbReference type="CDD" id="cd06289">
    <property type="entry name" value="PBP1_MalI-like"/>
    <property type="match status" value="1"/>
</dbReference>
<proteinExistence type="predicted"/>
<keyword evidence="4" id="KW-0804">Transcription</keyword>
<dbReference type="InterPro" id="IPR046335">
    <property type="entry name" value="LacI/GalR-like_sensor"/>
</dbReference>
<dbReference type="Proteomes" id="UP000239736">
    <property type="component" value="Unassembled WGS sequence"/>
</dbReference>
<organism evidence="6 7">
    <name type="scientific">Albidovulum inexpectatum</name>
    <dbReference type="NCBI Taxonomy" id="196587"/>
    <lineage>
        <taxon>Bacteria</taxon>
        <taxon>Pseudomonadati</taxon>
        <taxon>Pseudomonadota</taxon>
        <taxon>Alphaproteobacteria</taxon>
        <taxon>Rhodobacterales</taxon>
        <taxon>Paracoccaceae</taxon>
        <taxon>Albidovulum</taxon>
    </lineage>
</organism>
<evidence type="ECO:0000256" key="2">
    <source>
        <dbReference type="ARBA" id="ARBA00023015"/>
    </source>
</evidence>
<dbReference type="PROSITE" id="PS50932">
    <property type="entry name" value="HTH_LACI_2"/>
    <property type="match status" value="1"/>
</dbReference>
<dbReference type="PROSITE" id="PS00356">
    <property type="entry name" value="HTH_LACI_1"/>
    <property type="match status" value="1"/>
</dbReference>
<dbReference type="AlphaFoldDB" id="A0A2S5JHC8"/>
<dbReference type="OrthoDB" id="234496at2"/>
<keyword evidence="2" id="KW-0805">Transcription regulation</keyword>
<dbReference type="CDD" id="cd01392">
    <property type="entry name" value="HTH_LacI"/>
    <property type="match status" value="1"/>
</dbReference>
<dbReference type="RefSeq" id="WP_104070587.1">
    <property type="nucleotide sequence ID" value="NZ_PRDS01000004.1"/>
</dbReference>
<comment type="caution">
    <text evidence="6">The sequence shown here is derived from an EMBL/GenBank/DDBJ whole genome shotgun (WGS) entry which is preliminary data.</text>
</comment>
<evidence type="ECO:0000313" key="7">
    <source>
        <dbReference type="Proteomes" id="UP000239736"/>
    </source>
</evidence>
<dbReference type="Pfam" id="PF00356">
    <property type="entry name" value="LacI"/>
    <property type="match status" value="1"/>
</dbReference>
<sequence>MTERPTLADVARNAGVSIATASQALRGTGRISRATREKVARVAREIRYVPDLRAAAMRSGDNREIGFVINQLHNPFNAEVVSGAVDLLERQNYLVSIFDMRDDVARQDRQLQAFIRHGRGGVLWVPALDTPDEAFELLRAHGIPTVTFLRNPGQNLDHVGIRNAEALQTAVDHLADLGHKDIAYLGGQGMGPVRRDRIAGYRRQMAERGLAAPIIWDSDDTKQAGLVQMQALMRDHPQVTAVVCNGDMVAIGACLALVRMGIQPSREVSVIGFDDTEEAALVIPPLTTLSVAPYKLGQKLAQTLLDRIADPQMPPVVAEVSARLVTRATTGAPQR</sequence>
<name>A0A2S5JHC8_9RHOB</name>
<evidence type="ECO:0000313" key="6">
    <source>
        <dbReference type="EMBL" id="PPB80862.1"/>
    </source>
</evidence>
<dbReference type="SMART" id="SM00354">
    <property type="entry name" value="HTH_LACI"/>
    <property type="match status" value="1"/>
</dbReference>
<dbReference type="InterPro" id="IPR000843">
    <property type="entry name" value="HTH_LacI"/>
</dbReference>
<dbReference type="PANTHER" id="PTHR30146">
    <property type="entry name" value="LACI-RELATED TRANSCRIPTIONAL REPRESSOR"/>
    <property type="match status" value="1"/>
</dbReference>
<dbReference type="EMBL" id="PRDS01000004">
    <property type="protein sequence ID" value="PPB80862.1"/>
    <property type="molecule type" value="Genomic_DNA"/>
</dbReference>
<reference evidence="6 7" key="1">
    <citation type="submission" date="2018-01" db="EMBL/GenBank/DDBJ databases">
        <title>Genomic Encyclopedia of Archaeal and Bacterial Type Strains, Phase II (KMG-II): from individual species to whole genera.</title>
        <authorList>
            <person name="Goeker M."/>
        </authorList>
    </citation>
    <scope>NUCLEOTIDE SEQUENCE [LARGE SCALE GENOMIC DNA]</scope>
    <source>
        <strain evidence="6 7">DSM 12048</strain>
    </source>
</reference>
<feature type="domain" description="HTH lacI-type" evidence="5">
    <location>
        <begin position="5"/>
        <end position="59"/>
    </location>
</feature>
<dbReference type="Gene3D" id="1.10.260.40">
    <property type="entry name" value="lambda repressor-like DNA-binding domains"/>
    <property type="match status" value="1"/>
</dbReference>
<keyword evidence="7" id="KW-1185">Reference proteome</keyword>
<protein>
    <submittedName>
        <fullName evidence="6">LacI family transcriptional regulator</fullName>
    </submittedName>
</protein>
<dbReference type="InterPro" id="IPR028082">
    <property type="entry name" value="Peripla_BP_I"/>
</dbReference>
<dbReference type="SUPFAM" id="SSF47413">
    <property type="entry name" value="lambda repressor-like DNA-binding domains"/>
    <property type="match status" value="1"/>
</dbReference>
<evidence type="ECO:0000256" key="1">
    <source>
        <dbReference type="ARBA" id="ARBA00022491"/>
    </source>
</evidence>
<dbReference type="Pfam" id="PF13377">
    <property type="entry name" value="Peripla_BP_3"/>
    <property type="match status" value="1"/>
</dbReference>
<gene>
    <name evidence="6" type="ORF">LV82_01595</name>
</gene>
<dbReference type="GO" id="GO:0000976">
    <property type="term" value="F:transcription cis-regulatory region binding"/>
    <property type="evidence" value="ECO:0007669"/>
    <property type="project" value="TreeGrafter"/>
</dbReference>
<dbReference type="SUPFAM" id="SSF53822">
    <property type="entry name" value="Periplasmic binding protein-like I"/>
    <property type="match status" value="1"/>
</dbReference>
<keyword evidence="1" id="KW-0678">Repressor</keyword>
<evidence type="ECO:0000256" key="4">
    <source>
        <dbReference type="ARBA" id="ARBA00023163"/>
    </source>
</evidence>
<dbReference type="PANTHER" id="PTHR30146:SF148">
    <property type="entry name" value="HTH-TYPE TRANSCRIPTIONAL REPRESSOR PURR-RELATED"/>
    <property type="match status" value="1"/>
</dbReference>
<dbReference type="InterPro" id="IPR010982">
    <property type="entry name" value="Lambda_DNA-bd_dom_sf"/>
</dbReference>
<accession>A0A2S5JHC8</accession>
<dbReference type="GO" id="GO:0003700">
    <property type="term" value="F:DNA-binding transcription factor activity"/>
    <property type="evidence" value="ECO:0007669"/>
    <property type="project" value="TreeGrafter"/>
</dbReference>
<evidence type="ECO:0000256" key="3">
    <source>
        <dbReference type="ARBA" id="ARBA00023125"/>
    </source>
</evidence>
<dbReference type="Gene3D" id="3.40.50.2300">
    <property type="match status" value="2"/>
</dbReference>